<name>K3YBK1_SETIT</name>
<keyword evidence="2" id="KW-1185">Reference proteome</keyword>
<reference evidence="2" key="1">
    <citation type="journal article" date="2012" name="Nat. Biotechnol.">
        <title>Reference genome sequence of the model plant Setaria.</title>
        <authorList>
            <person name="Bennetzen J.L."/>
            <person name="Schmutz J."/>
            <person name="Wang H."/>
            <person name="Percifield R."/>
            <person name="Hawkins J."/>
            <person name="Pontaroli A.C."/>
            <person name="Estep M."/>
            <person name="Feng L."/>
            <person name="Vaughn J.N."/>
            <person name="Grimwood J."/>
            <person name="Jenkins J."/>
            <person name="Barry K."/>
            <person name="Lindquist E."/>
            <person name="Hellsten U."/>
            <person name="Deshpande S."/>
            <person name="Wang X."/>
            <person name="Wu X."/>
            <person name="Mitros T."/>
            <person name="Triplett J."/>
            <person name="Yang X."/>
            <person name="Ye C.Y."/>
            <person name="Mauro-Herrera M."/>
            <person name="Wang L."/>
            <person name="Li P."/>
            <person name="Sharma M."/>
            <person name="Sharma R."/>
            <person name="Ronald P.C."/>
            <person name="Panaud O."/>
            <person name="Kellogg E.A."/>
            <person name="Brutnell T.P."/>
            <person name="Doust A.N."/>
            <person name="Tuskan G.A."/>
            <person name="Rokhsar D."/>
            <person name="Devos K.M."/>
        </authorList>
    </citation>
    <scope>NUCLEOTIDE SEQUENCE [LARGE SCALE GENOMIC DNA]</scope>
    <source>
        <strain evidence="2">cv. Yugu1</strain>
    </source>
</reference>
<evidence type="ECO:0000313" key="1">
    <source>
        <dbReference type="EnsemblPlants" id="KQK99763"/>
    </source>
</evidence>
<dbReference type="InParanoid" id="K3YBK1"/>
<accession>K3YBK1</accession>
<dbReference type="Proteomes" id="UP000004995">
    <property type="component" value="Unassembled WGS sequence"/>
</dbReference>
<protein>
    <submittedName>
        <fullName evidence="1">Uncharacterized protein</fullName>
    </submittedName>
</protein>
<organism evidence="1 2">
    <name type="scientific">Setaria italica</name>
    <name type="common">Foxtail millet</name>
    <name type="synonym">Panicum italicum</name>
    <dbReference type="NCBI Taxonomy" id="4555"/>
    <lineage>
        <taxon>Eukaryota</taxon>
        <taxon>Viridiplantae</taxon>
        <taxon>Streptophyta</taxon>
        <taxon>Embryophyta</taxon>
        <taxon>Tracheophyta</taxon>
        <taxon>Spermatophyta</taxon>
        <taxon>Magnoliopsida</taxon>
        <taxon>Liliopsida</taxon>
        <taxon>Poales</taxon>
        <taxon>Poaceae</taxon>
        <taxon>PACMAD clade</taxon>
        <taxon>Panicoideae</taxon>
        <taxon>Panicodae</taxon>
        <taxon>Paniceae</taxon>
        <taxon>Cenchrinae</taxon>
        <taxon>Setaria</taxon>
    </lineage>
</organism>
<dbReference type="EnsemblPlants" id="KQK99763">
    <property type="protein sequence ID" value="KQK99763"/>
    <property type="gene ID" value="SETIT_011595mg"/>
</dbReference>
<sequence>MKKKHHESLVPFRFCQNPDSREMWSVGQDCIICTPKPGISQIKNQQLGWLQLYNEWI</sequence>
<dbReference type="Gramene" id="KQK99763">
    <property type="protein sequence ID" value="KQK99763"/>
    <property type="gene ID" value="SETIT_011595mg"/>
</dbReference>
<reference evidence="1" key="2">
    <citation type="submission" date="2018-08" db="UniProtKB">
        <authorList>
            <consortium name="EnsemblPlants"/>
        </authorList>
    </citation>
    <scope>IDENTIFICATION</scope>
    <source>
        <strain evidence="1">Yugu1</strain>
    </source>
</reference>
<dbReference type="EMBL" id="AGNK02004571">
    <property type="status" value="NOT_ANNOTATED_CDS"/>
    <property type="molecule type" value="Genomic_DNA"/>
</dbReference>
<dbReference type="AlphaFoldDB" id="K3YBK1"/>
<evidence type="ECO:0000313" key="2">
    <source>
        <dbReference type="Proteomes" id="UP000004995"/>
    </source>
</evidence>
<proteinExistence type="predicted"/>
<dbReference type="HOGENOM" id="CLU_3000073_0_0_1"/>